<comment type="caution">
    <text evidence="2">The sequence shown here is derived from an EMBL/GenBank/DDBJ whole genome shotgun (WGS) entry which is preliminary data.</text>
</comment>
<feature type="transmembrane region" description="Helical" evidence="1">
    <location>
        <begin position="187"/>
        <end position="207"/>
    </location>
</feature>
<sequence length="227" mass="25287">MLLFGWTVNGGGKEMKRLFDPESPFWQAVARCADLVIINLLTIAFSLPLITVGAAFTALNDCCWRLYDEQGGSVVRMYWRSFKDNCVPSTVLWFIAAVPLAVLAWVWIYVDASELVVLKALLSICYLTVFPYLWMVQARFENSVGNTVKNAVLMSVARLPYSLGIMLLYVGMGVLIALVTWQLPQALPPLVLLGVALPAYGSIPLFIRSLAPWLMQESDHNSEPSPR</sequence>
<dbReference type="Proteomes" id="UP000470875">
    <property type="component" value="Unassembled WGS sequence"/>
</dbReference>
<organism evidence="2 3">
    <name type="scientific">Scrofimicrobium canadense</name>
    <dbReference type="NCBI Taxonomy" id="2652290"/>
    <lineage>
        <taxon>Bacteria</taxon>
        <taxon>Bacillati</taxon>
        <taxon>Actinomycetota</taxon>
        <taxon>Actinomycetes</taxon>
        <taxon>Actinomycetales</taxon>
        <taxon>Actinomycetaceae</taxon>
        <taxon>Scrofimicrobium</taxon>
    </lineage>
</organism>
<reference evidence="2 3" key="1">
    <citation type="submission" date="2019-08" db="EMBL/GenBank/DDBJ databases">
        <title>In-depth cultivation of the pig gut microbiome towards novel bacterial diversity and tailored functional studies.</title>
        <authorList>
            <person name="Wylensek D."/>
            <person name="Hitch T.C.A."/>
            <person name="Clavel T."/>
        </authorList>
    </citation>
    <scope>NUCLEOTIDE SEQUENCE [LARGE SCALE GENOMIC DNA]</scope>
    <source>
        <strain evidence="2 3">WB03_NA08</strain>
    </source>
</reference>
<keyword evidence="1" id="KW-0472">Membrane</keyword>
<name>A0A6N7VR31_9ACTO</name>
<keyword evidence="1" id="KW-0812">Transmembrane</keyword>
<feature type="transmembrane region" description="Helical" evidence="1">
    <location>
        <begin position="116"/>
        <end position="135"/>
    </location>
</feature>
<keyword evidence="1" id="KW-1133">Transmembrane helix</keyword>
<evidence type="ECO:0000313" key="2">
    <source>
        <dbReference type="EMBL" id="MSS84207.1"/>
    </source>
</evidence>
<gene>
    <name evidence="2" type="ORF">FYJ24_05390</name>
</gene>
<accession>A0A6N7VR31</accession>
<dbReference type="InterPro" id="IPR006938">
    <property type="entry name" value="DUF624"/>
</dbReference>
<feature type="transmembrane region" description="Helical" evidence="1">
    <location>
        <begin position="156"/>
        <end position="181"/>
    </location>
</feature>
<keyword evidence="3" id="KW-1185">Reference proteome</keyword>
<protein>
    <submittedName>
        <fullName evidence="2">DUF624 domain-containing protein</fullName>
    </submittedName>
</protein>
<evidence type="ECO:0000313" key="3">
    <source>
        <dbReference type="Proteomes" id="UP000470875"/>
    </source>
</evidence>
<dbReference type="AlphaFoldDB" id="A0A6N7VR31"/>
<dbReference type="EMBL" id="VULO01000005">
    <property type="protein sequence ID" value="MSS84207.1"/>
    <property type="molecule type" value="Genomic_DNA"/>
</dbReference>
<evidence type="ECO:0000256" key="1">
    <source>
        <dbReference type="SAM" id="Phobius"/>
    </source>
</evidence>
<feature type="transmembrane region" description="Helical" evidence="1">
    <location>
        <begin position="35"/>
        <end position="59"/>
    </location>
</feature>
<proteinExistence type="predicted"/>
<feature type="transmembrane region" description="Helical" evidence="1">
    <location>
        <begin position="86"/>
        <end position="110"/>
    </location>
</feature>
<dbReference type="Pfam" id="PF04854">
    <property type="entry name" value="DUF624"/>
    <property type="match status" value="1"/>
</dbReference>